<evidence type="ECO:0000313" key="3">
    <source>
        <dbReference type="Proteomes" id="UP001642540"/>
    </source>
</evidence>
<sequence length="654" mass="76267">MRLYFYKVFYNCSSIKFVHLSRVTIAGWGRSAQQFKSTLGGLKTSNPLYNSADNQTLAQCLNIYIHGHEELELIEKAHEKYDNFRKSFSEIKIISMCAKFVVLNGSFNPSSEIARDVSRYTDTSSIILLPAMTRYHPGEIFNPKYIKRVVHDVFDESFRLSAHCVFLIVDNGRVFNTKESINKIKVQEHPANMIVMKLKIRKQADGRNVVLHYLQHLCDGYCPQYWTEGQTFGELLPPLKFHKKNMYRANFRSVSYAYAPTFHNQPEDVLLYCSKFVTKLNSMYCDSKVMVIVSLKKLHNFTFTIYNLRNKSQRKAFKDDTDPYILSAKTDFRSTLKFAFDASYSHDSSKGLLYCGKESRAEIKNTIMHWIEPFAVLLWLYCFMLLGIPFLFALLSTKSYSYSLGIIYGAVGVILRQYTDVVGRKLLISTSFFGLIVGGFYESQITSLAIVQLPIKTIQSLQELLRKEYKILVEEEHILGQYKHDFKIRDVLDKFNESWFIYASADDDYASVVRILLNLLATKKYATILPTSYIFNNALQFAERIRRDTGAAEFHCYGIPEELVKDRNYWTLTVKNKYWVKKSMHHMQEAGLYEIWNRWLEWFFQFDYIVYERRRQEKGTMLGDSLIHKKIRARFNYSSGSSGIFSFGSLPVHY</sequence>
<keyword evidence="1" id="KW-0472">Membrane</keyword>
<keyword evidence="1" id="KW-0812">Transmembrane</keyword>
<dbReference type="Proteomes" id="UP001642540">
    <property type="component" value="Unassembled WGS sequence"/>
</dbReference>
<protein>
    <submittedName>
        <fullName evidence="2">Uncharacterized protein</fullName>
    </submittedName>
</protein>
<feature type="transmembrane region" description="Helical" evidence="1">
    <location>
        <begin position="400"/>
        <end position="419"/>
    </location>
</feature>
<name>A0ABP1RLG4_9HEXA</name>
<accession>A0ABP1RLG4</accession>
<keyword evidence="3" id="KW-1185">Reference proteome</keyword>
<feature type="transmembrane region" description="Helical" evidence="1">
    <location>
        <begin position="374"/>
        <end position="394"/>
    </location>
</feature>
<organism evidence="2 3">
    <name type="scientific">Orchesella dallaii</name>
    <dbReference type="NCBI Taxonomy" id="48710"/>
    <lineage>
        <taxon>Eukaryota</taxon>
        <taxon>Metazoa</taxon>
        <taxon>Ecdysozoa</taxon>
        <taxon>Arthropoda</taxon>
        <taxon>Hexapoda</taxon>
        <taxon>Collembola</taxon>
        <taxon>Entomobryomorpha</taxon>
        <taxon>Entomobryoidea</taxon>
        <taxon>Orchesellidae</taxon>
        <taxon>Orchesellinae</taxon>
        <taxon>Orchesella</taxon>
    </lineage>
</organism>
<reference evidence="2 3" key="1">
    <citation type="submission" date="2024-08" db="EMBL/GenBank/DDBJ databases">
        <authorList>
            <person name="Cucini C."/>
            <person name="Frati F."/>
        </authorList>
    </citation>
    <scope>NUCLEOTIDE SEQUENCE [LARGE SCALE GENOMIC DNA]</scope>
</reference>
<keyword evidence="1" id="KW-1133">Transmembrane helix</keyword>
<evidence type="ECO:0000256" key="1">
    <source>
        <dbReference type="SAM" id="Phobius"/>
    </source>
</evidence>
<gene>
    <name evidence="2" type="ORF">ODALV1_LOCUS23584</name>
</gene>
<evidence type="ECO:0000313" key="2">
    <source>
        <dbReference type="EMBL" id="CAL8130138.1"/>
    </source>
</evidence>
<dbReference type="EMBL" id="CAXLJM020000081">
    <property type="protein sequence ID" value="CAL8130138.1"/>
    <property type="molecule type" value="Genomic_DNA"/>
</dbReference>
<comment type="caution">
    <text evidence="2">The sequence shown here is derived from an EMBL/GenBank/DDBJ whole genome shotgun (WGS) entry which is preliminary data.</text>
</comment>
<proteinExistence type="predicted"/>